<name>A0ABV9R0H3_9GAMM</name>
<evidence type="ECO:0000256" key="10">
    <source>
        <dbReference type="ARBA" id="ARBA00030775"/>
    </source>
</evidence>
<organism evidence="12 13">
    <name type="scientific">Dokdonella ginsengisoli</name>
    <dbReference type="NCBI Taxonomy" id="363846"/>
    <lineage>
        <taxon>Bacteria</taxon>
        <taxon>Pseudomonadati</taxon>
        <taxon>Pseudomonadota</taxon>
        <taxon>Gammaproteobacteria</taxon>
        <taxon>Lysobacterales</taxon>
        <taxon>Rhodanobacteraceae</taxon>
        <taxon>Dokdonella</taxon>
    </lineage>
</organism>
<feature type="domain" description="General secretion pathway GspH" evidence="11">
    <location>
        <begin position="45"/>
        <end position="161"/>
    </location>
</feature>
<evidence type="ECO:0000256" key="9">
    <source>
        <dbReference type="ARBA" id="ARBA00025772"/>
    </source>
</evidence>
<reference evidence="13" key="1">
    <citation type="journal article" date="2019" name="Int. J. Syst. Evol. Microbiol.">
        <title>The Global Catalogue of Microorganisms (GCM) 10K type strain sequencing project: providing services to taxonomists for standard genome sequencing and annotation.</title>
        <authorList>
            <consortium name="The Broad Institute Genomics Platform"/>
            <consortium name="The Broad Institute Genome Sequencing Center for Infectious Disease"/>
            <person name="Wu L."/>
            <person name="Ma J."/>
        </authorList>
    </citation>
    <scope>NUCLEOTIDE SEQUENCE [LARGE SCALE GENOMIC DNA]</scope>
    <source>
        <strain evidence="13">CCUG 30340</strain>
    </source>
</reference>
<dbReference type="Gene3D" id="3.55.40.10">
    <property type="entry name" value="minor pseudopilin epsh domain"/>
    <property type="match status" value="1"/>
</dbReference>
<dbReference type="Proteomes" id="UP001595886">
    <property type="component" value="Unassembled WGS sequence"/>
</dbReference>
<evidence type="ECO:0000256" key="1">
    <source>
        <dbReference type="ARBA" id="ARBA00004377"/>
    </source>
</evidence>
<evidence type="ECO:0000256" key="3">
    <source>
        <dbReference type="ARBA" id="ARBA00022475"/>
    </source>
</evidence>
<evidence type="ECO:0000313" key="13">
    <source>
        <dbReference type="Proteomes" id="UP001595886"/>
    </source>
</evidence>
<comment type="subcellular location">
    <subcellularLocation>
        <location evidence="1">Cell inner membrane</location>
        <topology evidence="1">Single-pass membrane protein</topology>
    </subcellularLocation>
</comment>
<comment type="similarity">
    <text evidence="9">Belongs to the GSP H family.</text>
</comment>
<accession>A0ABV9R0H3</accession>
<dbReference type="SUPFAM" id="SSF54523">
    <property type="entry name" value="Pili subunits"/>
    <property type="match status" value="1"/>
</dbReference>
<dbReference type="NCBIfam" id="TIGR02532">
    <property type="entry name" value="IV_pilin_GFxxxE"/>
    <property type="match status" value="1"/>
</dbReference>
<evidence type="ECO:0000313" key="12">
    <source>
        <dbReference type="EMBL" id="MFC4822463.1"/>
    </source>
</evidence>
<comment type="caution">
    <text evidence="12">The sequence shown here is derived from an EMBL/GenBank/DDBJ whole genome shotgun (WGS) entry which is preliminary data.</text>
</comment>
<dbReference type="PROSITE" id="PS00409">
    <property type="entry name" value="PROKAR_NTER_METHYL"/>
    <property type="match status" value="1"/>
</dbReference>
<proteinExistence type="inferred from homology"/>
<keyword evidence="5" id="KW-0997">Cell inner membrane</keyword>
<dbReference type="Pfam" id="PF07963">
    <property type="entry name" value="N_methyl"/>
    <property type="match status" value="1"/>
</dbReference>
<keyword evidence="8" id="KW-0472">Membrane</keyword>
<dbReference type="InterPro" id="IPR045584">
    <property type="entry name" value="Pilin-like"/>
</dbReference>
<evidence type="ECO:0000256" key="4">
    <source>
        <dbReference type="ARBA" id="ARBA00022481"/>
    </source>
</evidence>
<keyword evidence="7" id="KW-1133">Transmembrane helix</keyword>
<keyword evidence="3" id="KW-1003">Cell membrane</keyword>
<sequence length="181" mass="18775">MLRRKGFTLIELLMAVAILAVLLTLAAPSYATLVGRTHVRAARSALNASLSQGRLASVSRGMHVVACPSEGQDGCDRTTRWQHGWIAFVDADRDGERSADEPLVVATQALPDGVAIVTSGGRLDVDFQPDGTAGGSNLSLTICDRAAGAQAALQLVVSNAGRTRNGAPTPEQAEACLRAAG</sequence>
<keyword evidence="13" id="KW-1185">Reference proteome</keyword>
<dbReference type="Pfam" id="PF12019">
    <property type="entry name" value="GspH"/>
    <property type="match status" value="1"/>
</dbReference>
<evidence type="ECO:0000259" key="11">
    <source>
        <dbReference type="Pfam" id="PF12019"/>
    </source>
</evidence>
<evidence type="ECO:0000256" key="8">
    <source>
        <dbReference type="ARBA" id="ARBA00023136"/>
    </source>
</evidence>
<evidence type="ECO:0000256" key="5">
    <source>
        <dbReference type="ARBA" id="ARBA00022519"/>
    </source>
</evidence>
<keyword evidence="4" id="KW-0488">Methylation</keyword>
<evidence type="ECO:0000256" key="7">
    <source>
        <dbReference type="ARBA" id="ARBA00022989"/>
    </source>
</evidence>
<dbReference type="EMBL" id="JBHSHD010000017">
    <property type="protein sequence ID" value="MFC4822463.1"/>
    <property type="molecule type" value="Genomic_DNA"/>
</dbReference>
<evidence type="ECO:0000256" key="6">
    <source>
        <dbReference type="ARBA" id="ARBA00022692"/>
    </source>
</evidence>
<evidence type="ECO:0000256" key="2">
    <source>
        <dbReference type="ARBA" id="ARBA00021549"/>
    </source>
</evidence>
<keyword evidence="6" id="KW-0812">Transmembrane</keyword>
<gene>
    <name evidence="12" type="ORF">ACFO6Q_19240</name>
</gene>
<protein>
    <recommendedName>
        <fullName evidence="2">Type II secretion system protein H</fullName>
    </recommendedName>
    <alternativeName>
        <fullName evidence="10">General secretion pathway protein H</fullName>
    </alternativeName>
</protein>
<dbReference type="InterPro" id="IPR012902">
    <property type="entry name" value="N_methyl_site"/>
</dbReference>
<dbReference type="InterPro" id="IPR022346">
    <property type="entry name" value="T2SS_GspH"/>
</dbReference>